<evidence type="ECO:0000256" key="6">
    <source>
        <dbReference type="ARBA" id="ARBA00023004"/>
    </source>
</evidence>
<dbReference type="PRINTS" id="PR00385">
    <property type="entry name" value="P450"/>
</dbReference>
<dbReference type="InterPro" id="IPR002401">
    <property type="entry name" value="Cyt_P450_E_grp-I"/>
</dbReference>
<keyword evidence="10" id="KW-0472">Membrane</keyword>
<dbReference type="EMBL" id="MAVT02001194">
    <property type="protein sequence ID" value="POS71696.1"/>
    <property type="molecule type" value="Genomic_DNA"/>
</dbReference>
<dbReference type="PANTHER" id="PTHR24305">
    <property type="entry name" value="CYTOCHROME P450"/>
    <property type="match status" value="1"/>
</dbReference>
<evidence type="ECO:0000313" key="12">
    <source>
        <dbReference type="Proteomes" id="UP000094444"/>
    </source>
</evidence>
<evidence type="ECO:0000256" key="5">
    <source>
        <dbReference type="ARBA" id="ARBA00023002"/>
    </source>
</evidence>
<gene>
    <name evidence="11" type="ORF">DHEL01_v209910</name>
</gene>
<dbReference type="PANTHER" id="PTHR24305:SF230">
    <property type="entry name" value="P450, PUTATIVE (EUROFUNG)-RELATED"/>
    <property type="match status" value="1"/>
</dbReference>
<name>A0A2P5HN61_DIAHE</name>
<keyword evidence="5 9" id="KW-0560">Oxidoreductase</keyword>
<dbReference type="InterPro" id="IPR001128">
    <property type="entry name" value="Cyt_P450"/>
</dbReference>
<dbReference type="InterPro" id="IPR017972">
    <property type="entry name" value="Cyt_P450_CS"/>
</dbReference>
<evidence type="ECO:0000256" key="10">
    <source>
        <dbReference type="SAM" id="Phobius"/>
    </source>
</evidence>
<dbReference type="GO" id="GO:0005506">
    <property type="term" value="F:iron ion binding"/>
    <property type="evidence" value="ECO:0007669"/>
    <property type="project" value="InterPro"/>
</dbReference>
<dbReference type="Pfam" id="PF00067">
    <property type="entry name" value="p450"/>
    <property type="match status" value="1"/>
</dbReference>
<keyword evidence="10" id="KW-1133">Transmembrane helix</keyword>
<keyword evidence="3 8" id="KW-0349">Heme</keyword>
<comment type="cofactor">
    <cofactor evidence="1 8">
        <name>heme</name>
        <dbReference type="ChEBI" id="CHEBI:30413"/>
    </cofactor>
</comment>
<comment type="similarity">
    <text evidence="2 9">Belongs to the cytochrome P450 family.</text>
</comment>
<evidence type="ECO:0000256" key="4">
    <source>
        <dbReference type="ARBA" id="ARBA00022723"/>
    </source>
</evidence>
<dbReference type="PRINTS" id="PR00463">
    <property type="entry name" value="EP450I"/>
</dbReference>
<dbReference type="InterPro" id="IPR050121">
    <property type="entry name" value="Cytochrome_P450_monoxygenase"/>
</dbReference>
<feature type="transmembrane region" description="Helical" evidence="10">
    <location>
        <begin position="20"/>
        <end position="40"/>
    </location>
</feature>
<dbReference type="STRING" id="158607.A0A2P5HN61"/>
<dbReference type="AlphaFoldDB" id="A0A2P5HN61"/>
<dbReference type="Gene3D" id="1.10.630.10">
    <property type="entry name" value="Cytochrome P450"/>
    <property type="match status" value="1"/>
</dbReference>
<evidence type="ECO:0000256" key="2">
    <source>
        <dbReference type="ARBA" id="ARBA00010617"/>
    </source>
</evidence>
<accession>A0A2P5HN61</accession>
<proteinExistence type="inferred from homology"/>
<dbReference type="FunCoup" id="A0A2P5HN61">
    <property type="interactions" value="1458"/>
</dbReference>
<keyword evidence="6 8" id="KW-0408">Iron</keyword>
<dbReference type="SUPFAM" id="SSF48264">
    <property type="entry name" value="Cytochrome P450"/>
    <property type="match status" value="1"/>
</dbReference>
<dbReference type="InterPro" id="IPR036396">
    <property type="entry name" value="Cyt_P450_sf"/>
</dbReference>
<keyword evidence="12" id="KW-1185">Reference proteome</keyword>
<keyword evidence="4 8" id="KW-0479">Metal-binding</keyword>
<dbReference type="OrthoDB" id="1470350at2759"/>
<keyword evidence="10" id="KW-0812">Transmembrane</keyword>
<reference evidence="11" key="1">
    <citation type="submission" date="2017-09" db="EMBL/GenBank/DDBJ databases">
        <title>Polyketide synthases of a Diaporthe helianthi virulent isolate.</title>
        <authorList>
            <person name="Baroncelli R."/>
        </authorList>
    </citation>
    <scope>NUCLEOTIDE SEQUENCE [LARGE SCALE GENOMIC DNA]</scope>
    <source>
        <strain evidence="11">7/96</strain>
    </source>
</reference>
<comment type="caution">
    <text evidence="11">The sequence shown here is derived from an EMBL/GenBank/DDBJ whole genome shotgun (WGS) entry which is preliminary data.</text>
</comment>
<evidence type="ECO:0000313" key="11">
    <source>
        <dbReference type="EMBL" id="POS71696.1"/>
    </source>
</evidence>
<evidence type="ECO:0000256" key="8">
    <source>
        <dbReference type="PIRSR" id="PIRSR602401-1"/>
    </source>
</evidence>
<dbReference type="InParanoid" id="A0A2P5HN61"/>
<dbReference type="GO" id="GO:0016705">
    <property type="term" value="F:oxidoreductase activity, acting on paired donors, with incorporation or reduction of molecular oxygen"/>
    <property type="evidence" value="ECO:0007669"/>
    <property type="project" value="InterPro"/>
</dbReference>
<evidence type="ECO:0000256" key="9">
    <source>
        <dbReference type="RuleBase" id="RU000461"/>
    </source>
</evidence>
<feature type="binding site" description="axial binding residue" evidence="8">
    <location>
        <position position="450"/>
    </location>
    <ligand>
        <name>heme</name>
        <dbReference type="ChEBI" id="CHEBI:30413"/>
    </ligand>
    <ligandPart>
        <name>Fe</name>
        <dbReference type="ChEBI" id="CHEBI:18248"/>
    </ligandPart>
</feature>
<dbReference type="CDD" id="cd11058">
    <property type="entry name" value="CYP60B-like"/>
    <property type="match status" value="1"/>
</dbReference>
<evidence type="ECO:0000256" key="3">
    <source>
        <dbReference type="ARBA" id="ARBA00022617"/>
    </source>
</evidence>
<dbReference type="GO" id="GO:0004497">
    <property type="term" value="F:monooxygenase activity"/>
    <property type="evidence" value="ECO:0007669"/>
    <property type="project" value="UniProtKB-KW"/>
</dbReference>
<dbReference type="PROSITE" id="PS00086">
    <property type="entry name" value="CYTOCHROME_P450"/>
    <property type="match status" value="1"/>
</dbReference>
<protein>
    <submittedName>
        <fullName evidence="11">Isotrichodermin C-15 hydroxylase</fullName>
    </submittedName>
</protein>
<organism evidence="11 12">
    <name type="scientific">Diaporthe helianthi</name>
    <dbReference type="NCBI Taxonomy" id="158607"/>
    <lineage>
        <taxon>Eukaryota</taxon>
        <taxon>Fungi</taxon>
        <taxon>Dikarya</taxon>
        <taxon>Ascomycota</taxon>
        <taxon>Pezizomycotina</taxon>
        <taxon>Sordariomycetes</taxon>
        <taxon>Sordariomycetidae</taxon>
        <taxon>Diaporthales</taxon>
        <taxon>Diaporthaceae</taxon>
        <taxon>Diaporthe</taxon>
    </lineage>
</organism>
<dbReference type="Proteomes" id="UP000094444">
    <property type="component" value="Unassembled WGS sequence"/>
</dbReference>
<sequence>MAILNTILDAGATVRPATLAAVILGAILTHQVVVIVYNLFFHPLRAVPGPLLSRATPWPWAVRQSVGVQAFYTHHQHAKYGPVVRIGPNHLSFTDPRAWKDIYGHRTGGEKDGHQLEMSKSPITSHPISAIPITIINSDKDEHQRLRRAMSHGFSDASIRSQEPLIMRHIDKLIRGLKDRCQDGRKPLNIEAWYNWTTFDVVGELVFGLSFGCLDKFEYNPWVHAMLEAIKYGASMSAMIYVGWGAFVQLFFRYVGSKHMEELKVYTNDMVVSRLNMTQERNDLFEGMVKKQAEWKMSFEKLSANAEILVLAGSETTATLLSGCTYLLLTNPDKMEKLKHEVRSTFASEHEITASAVNNLTYMLGVLNEALRLYPPVTSSLVRVVPKGGDRIADLWVPEGTMVECQHWSMNHSAENWADPWEFKPERFLEDVPGNKLEALQAFSVGPRNCIGRNLAYVEMRMILARLIYNFDLRLSEDSQRWIERQRSYALWSRIPLHCYLTRVSPDTQEAPLANVNE</sequence>
<keyword evidence="7 9" id="KW-0503">Monooxygenase</keyword>
<evidence type="ECO:0000256" key="7">
    <source>
        <dbReference type="ARBA" id="ARBA00023033"/>
    </source>
</evidence>
<evidence type="ECO:0000256" key="1">
    <source>
        <dbReference type="ARBA" id="ARBA00001971"/>
    </source>
</evidence>
<dbReference type="GO" id="GO:0020037">
    <property type="term" value="F:heme binding"/>
    <property type="evidence" value="ECO:0007669"/>
    <property type="project" value="InterPro"/>
</dbReference>